<dbReference type="PANTHER" id="PTHR43798">
    <property type="entry name" value="MONOACYLGLYCEROL LIPASE"/>
    <property type="match status" value="1"/>
</dbReference>
<dbReference type="GO" id="GO:0016787">
    <property type="term" value="F:hydrolase activity"/>
    <property type="evidence" value="ECO:0007669"/>
    <property type="project" value="UniProtKB-KW"/>
</dbReference>
<keyword evidence="4" id="KW-1185">Reference proteome</keyword>
<reference evidence="4" key="1">
    <citation type="journal article" date="2019" name="Int. J. Syst. Evol. Microbiol.">
        <title>The Global Catalogue of Microorganisms (GCM) 10K type strain sequencing project: providing services to taxonomists for standard genome sequencing and annotation.</title>
        <authorList>
            <consortium name="The Broad Institute Genomics Platform"/>
            <consortium name="The Broad Institute Genome Sequencing Center for Infectious Disease"/>
            <person name="Wu L."/>
            <person name="Ma J."/>
        </authorList>
    </citation>
    <scope>NUCLEOTIDE SEQUENCE [LARGE SCALE GENOMIC DNA]</scope>
    <source>
        <strain evidence="4">JCM 31202</strain>
    </source>
</reference>
<evidence type="ECO:0000313" key="3">
    <source>
        <dbReference type="EMBL" id="MFD0898943.1"/>
    </source>
</evidence>
<feature type="region of interest" description="Disordered" evidence="1">
    <location>
        <begin position="210"/>
        <end position="231"/>
    </location>
</feature>
<gene>
    <name evidence="3" type="ORF">ACFQ11_00860</name>
</gene>
<dbReference type="RefSeq" id="WP_378295737.1">
    <property type="nucleotide sequence ID" value="NZ_JBHTJA010000001.1"/>
</dbReference>
<evidence type="ECO:0000259" key="2">
    <source>
        <dbReference type="Pfam" id="PF00561"/>
    </source>
</evidence>
<dbReference type="InterPro" id="IPR050266">
    <property type="entry name" value="AB_hydrolase_sf"/>
</dbReference>
<dbReference type="SUPFAM" id="SSF53474">
    <property type="entry name" value="alpha/beta-Hydrolases"/>
    <property type="match status" value="1"/>
</dbReference>
<keyword evidence="3" id="KW-0378">Hydrolase</keyword>
<name>A0ABW3EEZ9_9ACTN</name>
<dbReference type="Proteomes" id="UP001596972">
    <property type="component" value="Unassembled WGS sequence"/>
</dbReference>
<sequence length="278" mass="29839">MVSEHARTRDGRELHLERHGAGSPVVVFESGAGASRNMWGTVVPAVSGRTTAVVYDRSGLGRSPADPEPRTLARLAGDLRDVLDHLGDGPFVLVGHDWGGPIVRTVAAADPGRITGLLLVDQDDEGSDHYFMPGARRRMRLAALTDPAAARLGLLRFSTGRLAAKLPEPAATAFREEDGTLESTRVQWAELAGMVDDLRRLRDDPPKLPDVPVTIVSGRRSGGLGGGGRASLNTAHRARAEALPRGRHIVAEKSGYLVPFTEPGLLVREILRILDVTR</sequence>
<dbReference type="EMBL" id="JBHTJA010000001">
    <property type="protein sequence ID" value="MFD0898943.1"/>
    <property type="molecule type" value="Genomic_DNA"/>
</dbReference>
<dbReference type="Pfam" id="PF00561">
    <property type="entry name" value="Abhydrolase_1"/>
    <property type="match status" value="1"/>
</dbReference>
<feature type="compositionally biased region" description="Gly residues" evidence="1">
    <location>
        <begin position="220"/>
        <end position="229"/>
    </location>
</feature>
<dbReference type="InterPro" id="IPR029058">
    <property type="entry name" value="AB_hydrolase_fold"/>
</dbReference>
<feature type="compositionally biased region" description="Low complexity" evidence="1">
    <location>
        <begin position="210"/>
        <end position="219"/>
    </location>
</feature>
<feature type="domain" description="AB hydrolase-1" evidence="2">
    <location>
        <begin position="24"/>
        <end position="161"/>
    </location>
</feature>
<dbReference type="InterPro" id="IPR000073">
    <property type="entry name" value="AB_hydrolase_1"/>
</dbReference>
<evidence type="ECO:0000256" key="1">
    <source>
        <dbReference type="SAM" id="MobiDB-lite"/>
    </source>
</evidence>
<dbReference type="Gene3D" id="3.40.50.1820">
    <property type="entry name" value="alpha/beta hydrolase"/>
    <property type="match status" value="1"/>
</dbReference>
<protein>
    <submittedName>
        <fullName evidence="3">Alpha/beta fold hydrolase</fullName>
    </submittedName>
</protein>
<proteinExistence type="predicted"/>
<organism evidence="3 4">
    <name type="scientific">Actinomadura sediminis</name>
    <dbReference type="NCBI Taxonomy" id="1038904"/>
    <lineage>
        <taxon>Bacteria</taxon>
        <taxon>Bacillati</taxon>
        <taxon>Actinomycetota</taxon>
        <taxon>Actinomycetes</taxon>
        <taxon>Streptosporangiales</taxon>
        <taxon>Thermomonosporaceae</taxon>
        <taxon>Actinomadura</taxon>
    </lineage>
</organism>
<evidence type="ECO:0000313" key="4">
    <source>
        <dbReference type="Proteomes" id="UP001596972"/>
    </source>
</evidence>
<comment type="caution">
    <text evidence="3">The sequence shown here is derived from an EMBL/GenBank/DDBJ whole genome shotgun (WGS) entry which is preliminary data.</text>
</comment>
<accession>A0ABW3EEZ9</accession>